<dbReference type="Proteomes" id="UP000198379">
    <property type="component" value="Unassembled WGS sequence"/>
</dbReference>
<evidence type="ECO:0000313" key="1">
    <source>
        <dbReference type="EMBL" id="SNS07293.1"/>
    </source>
</evidence>
<organism evidence="1 2">
    <name type="scientific">Dokdonia pacifica</name>
    <dbReference type="NCBI Taxonomy" id="1627892"/>
    <lineage>
        <taxon>Bacteria</taxon>
        <taxon>Pseudomonadati</taxon>
        <taxon>Bacteroidota</taxon>
        <taxon>Flavobacteriia</taxon>
        <taxon>Flavobacteriales</taxon>
        <taxon>Flavobacteriaceae</taxon>
        <taxon>Dokdonia</taxon>
    </lineage>
</organism>
<dbReference type="AlphaFoldDB" id="A0A239BJU1"/>
<dbReference type="RefSeq" id="WP_089372790.1">
    <property type="nucleotide sequence ID" value="NZ_BMEP01000005.1"/>
</dbReference>
<dbReference type="SUPFAM" id="SSF69754">
    <property type="entry name" value="Ribosome binding protein Y (YfiA homologue)"/>
    <property type="match status" value="1"/>
</dbReference>
<name>A0A239BJU1_9FLAO</name>
<sequence length="99" mass="11508">MTIEIQFVKIATSETLTQYIEDKTDVLFKKYPWLIKAQVFIKKTNDHTGNHCMCEIEISAPGPRLYASSVEKNFEMAVKETLSDIEKQLKKRKQIFTAH</sequence>
<accession>A0A239BJU1</accession>
<reference evidence="1 2" key="1">
    <citation type="submission" date="2017-06" db="EMBL/GenBank/DDBJ databases">
        <authorList>
            <person name="Kim H.J."/>
            <person name="Triplett B.A."/>
        </authorList>
    </citation>
    <scope>NUCLEOTIDE SEQUENCE [LARGE SCALE GENOMIC DNA]</scope>
    <source>
        <strain evidence="1 2">DSM 25597</strain>
    </source>
</reference>
<dbReference type="Gene3D" id="3.30.160.100">
    <property type="entry name" value="Ribosome hibernation promotion factor-like"/>
    <property type="match status" value="1"/>
</dbReference>
<dbReference type="Pfam" id="PF02482">
    <property type="entry name" value="Ribosomal_S30AE"/>
    <property type="match status" value="1"/>
</dbReference>
<keyword evidence="2" id="KW-1185">Reference proteome</keyword>
<proteinExistence type="predicted"/>
<dbReference type="OrthoDB" id="9808702at2"/>
<protein>
    <submittedName>
        <fullName evidence="1">Putative sigma-54 modulation protein</fullName>
    </submittedName>
</protein>
<dbReference type="InterPro" id="IPR036567">
    <property type="entry name" value="RHF-like"/>
</dbReference>
<evidence type="ECO:0000313" key="2">
    <source>
        <dbReference type="Proteomes" id="UP000198379"/>
    </source>
</evidence>
<dbReference type="InterPro" id="IPR003489">
    <property type="entry name" value="RHF/RaiA"/>
</dbReference>
<dbReference type="EMBL" id="FZNY01000006">
    <property type="protein sequence ID" value="SNS07293.1"/>
    <property type="molecule type" value="Genomic_DNA"/>
</dbReference>
<gene>
    <name evidence="1" type="ORF">SAMN06265376_106176</name>
</gene>